<dbReference type="Proteomes" id="UP000316096">
    <property type="component" value="Unassembled WGS sequence"/>
</dbReference>
<dbReference type="GO" id="GO:0003700">
    <property type="term" value="F:DNA-binding transcription factor activity"/>
    <property type="evidence" value="ECO:0007669"/>
    <property type="project" value="InterPro"/>
</dbReference>
<evidence type="ECO:0000256" key="3">
    <source>
        <dbReference type="ARBA" id="ARBA00023125"/>
    </source>
</evidence>
<dbReference type="Gene3D" id="1.10.10.10">
    <property type="entry name" value="Winged helix-like DNA-binding domain superfamily/Winged helix DNA-binding domain"/>
    <property type="match status" value="1"/>
</dbReference>
<keyword evidence="3 6" id="KW-0238">DNA-binding</keyword>
<evidence type="ECO:0000256" key="1">
    <source>
        <dbReference type="ARBA" id="ARBA00009437"/>
    </source>
</evidence>
<dbReference type="Pfam" id="PF03466">
    <property type="entry name" value="LysR_substrate"/>
    <property type="match status" value="1"/>
</dbReference>
<dbReference type="PRINTS" id="PR00039">
    <property type="entry name" value="HTHLYSR"/>
</dbReference>
<keyword evidence="7" id="KW-1185">Reference proteome</keyword>
<dbReference type="PANTHER" id="PTHR30346">
    <property type="entry name" value="TRANSCRIPTIONAL DUAL REGULATOR HCAR-RELATED"/>
    <property type="match status" value="1"/>
</dbReference>
<comment type="similarity">
    <text evidence="1">Belongs to the LysR transcriptional regulatory family.</text>
</comment>
<evidence type="ECO:0000313" key="7">
    <source>
        <dbReference type="Proteomes" id="UP000316096"/>
    </source>
</evidence>
<dbReference type="Gene3D" id="3.40.190.10">
    <property type="entry name" value="Periplasmic binding protein-like II"/>
    <property type="match status" value="2"/>
</dbReference>
<dbReference type="PROSITE" id="PS50931">
    <property type="entry name" value="HTH_LYSR"/>
    <property type="match status" value="1"/>
</dbReference>
<dbReference type="EMBL" id="VFOZ01000003">
    <property type="protein sequence ID" value="TQL87967.1"/>
    <property type="molecule type" value="Genomic_DNA"/>
</dbReference>
<reference evidence="6 7" key="1">
    <citation type="submission" date="2019-06" db="EMBL/GenBank/DDBJ databases">
        <title>Sequencing the genomes of 1000 actinobacteria strains.</title>
        <authorList>
            <person name="Klenk H.-P."/>
        </authorList>
    </citation>
    <scope>NUCLEOTIDE SEQUENCE [LARGE SCALE GENOMIC DNA]</scope>
    <source>
        <strain evidence="6 7">DSM 102200</strain>
    </source>
</reference>
<proteinExistence type="inferred from homology"/>
<sequence length="323" mass="34806">MEKGKSLFGMHPCPQGMGAPCQGGGVNDIDLRQLRYFVAVAEERNFTRAASRLGMTQPALSRAISALEHSVGVPLLVRDHRDVRPTAAGRVLFDEARDLDDLVRAAVTRAVRAEQEAPCLRVTARGCEIEALDHLVRAYNTSHPGERPAEAVVINWQAQTDALRDGKVDVGLLRHPFDDRGLDSDVLWTEPRVALLPAGHALASRTVIDRAELAGETIATWPGTTEAETAHWTGTDLAPHDWRPGPALQDMSQLTANVRLARTIGFAPLSLVGDSPPAGVVAVPTEGLSGSRLHVAWASTATSPDIARFVRHAAAYVAEIWTV</sequence>
<organism evidence="6 7">
    <name type="scientific">Actinoallomurus bryophytorum</name>
    <dbReference type="NCBI Taxonomy" id="1490222"/>
    <lineage>
        <taxon>Bacteria</taxon>
        <taxon>Bacillati</taxon>
        <taxon>Actinomycetota</taxon>
        <taxon>Actinomycetes</taxon>
        <taxon>Streptosporangiales</taxon>
        <taxon>Thermomonosporaceae</taxon>
        <taxon>Actinoallomurus</taxon>
    </lineage>
</organism>
<dbReference type="PANTHER" id="PTHR30346:SF0">
    <property type="entry name" value="HCA OPERON TRANSCRIPTIONAL ACTIVATOR HCAR"/>
    <property type="match status" value="1"/>
</dbReference>
<feature type="domain" description="HTH lysR-type" evidence="5">
    <location>
        <begin position="29"/>
        <end position="86"/>
    </location>
</feature>
<dbReference type="SUPFAM" id="SSF53850">
    <property type="entry name" value="Periplasmic binding protein-like II"/>
    <property type="match status" value="1"/>
</dbReference>
<dbReference type="InterPro" id="IPR005119">
    <property type="entry name" value="LysR_subst-bd"/>
</dbReference>
<dbReference type="FunFam" id="1.10.10.10:FF:000001">
    <property type="entry name" value="LysR family transcriptional regulator"/>
    <property type="match status" value="1"/>
</dbReference>
<gene>
    <name evidence="6" type="ORF">FB559_8579</name>
</gene>
<name>A0A543BT06_9ACTN</name>
<keyword evidence="2" id="KW-0805">Transcription regulation</keyword>
<dbReference type="GO" id="GO:0003677">
    <property type="term" value="F:DNA binding"/>
    <property type="evidence" value="ECO:0007669"/>
    <property type="project" value="UniProtKB-KW"/>
</dbReference>
<dbReference type="AlphaFoldDB" id="A0A543BT06"/>
<dbReference type="InterPro" id="IPR036388">
    <property type="entry name" value="WH-like_DNA-bd_sf"/>
</dbReference>
<dbReference type="InterPro" id="IPR000847">
    <property type="entry name" value="LysR_HTH_N"/>
</dbReference>
<dbReference type="InterPro" id="IPR036390">
    <property type="entry name" value="WH_DNA-bd_sf"/>
</dbReference>
<evidence type="ECO:0000313" key="6">
    <source>
        <dbReference type="EMBL" id="TQL87967.1"/>
    </source>
</evidence>
<protein>
    <submittedName>
        <fullName evidence="6">DNA-binding transcriptional LysR family regulator</fullName>
    </submittedName>
</protein>
<evidence type="ECO:0000259" key="5">
    <source>
        <dbReference type="PROSITE" id="PS50931"/>
    </source>
</evidence>
<evidence type="ECO:0000256" key="4">
    <source>
        <dbReference type="ARBA" id="ARBA00023163"/>
    </source>
</evidence>
<dbReference type="GO" id="GO:0032993">
    <property type="term" value="C:protein-DNA complex"/>
    <property type="evidence" value="ECO:0007669"/>
    <property type="project" value="TreeGrafter"/>
</dbReference>
<accession>A0A543BT06</accession>
<keyword evidence="4" id="KW-0804">Transcription</keyword>
<comment type="caution">
    <text evidence="6">The sequence shown here is derived from an EMBL/GenBank/DDBJ whole genome shotgun (WGS) entry which is preliminary data.</text>
</comment>
<dbReference type="Pfam" id="PF00126">
    <property type="entry name" value="HTH_1"/>
    <property type="match status" value="1"/>
</dbReference>
<dbReference type="SUPFAM" id="SSF46785">
    <property type="entry name" value="Winged helix' DNA-binding domain"/>
    <property type="match status" value="1"/>
</dbReference>
<evidence type="ECO:0000256" key="2">
    <source>
        <dbReference type="ARBA" id="ARBA00023015"/>
    </source>
</evidence>